<evidence type="ECO:0000256" key="3">
    <source>
        <dbReference type="ARBA" id="ARBA00022741"/>
    </source>
</evidence>
<dbReference type="SUPFAM" id="SSF52540">
    <property type="entry name" value="P-loop containing nucleoside triphosphate hydrolases"/>
    <property type="match status" value="1"/>
</dbReference>
<dbReference type="PROSITE" id="PS00211">
    <property type="entry name" value="ABC_TRANSPORTER_1"/>
    <property type="match status" value="1"/>
</dbReference>
<comment type="caution">
    <text evidence="6">The sequence shown here is derived from an EMBL/GenBank/DDBJ whole genome shotgun (WGS) entry which is preliminary data.</text>
</comment>
<dbReference type="RefSeq" id="WP_206868933.1">
    <property type="nucleotide sequence ID" value="NZ_BMBA01000001.1"/>
</dbReference>
<dbReference type="Proteomes" id="UP000663802">
    <property type="component" value="Unassembled WGS sequence"/>
</dbReference>
<evidence type="ECO:0000256" key="1">
    <source>
        <dbReference type="ARBA" id="ARBA00005417"/>
    </source>
</evidence>
<dbReference type="PROSITE" id="PS50893">
    <property type="entry name" value="ABC_TRANSPORTER_2"/>
    <property type="match status" value="1"/>
</dbReference>
<reference evidence="6 7" key="1">
    <citation type="journal article" date="2021" name="Int. J. Syst. Evol. Microbiol.">
        <title>Clostridium zeae sp. nov., isolated from corn silage.</title>
        <authorList>
            <person name="Kobayashi H."/>
            <person name="Tanizawa Y."/>
            <person name="Yagura M."/>
            <person name="Sakamoto M."/>
            <person name="Ohkuma M."/>
            <person name="Tohno M."/>
        </authorList>
    </citation>
    <scope>NUCLEOTIDE SEQUENCE [LARGE SCALE GENOMIC DNA]</scope>
    <source>
        <strain evidence="6 7">CSC2</strain>
    </source>
</reference>
<dbReference type="InterPro" id="IPR027417">
    <property type="entry name" value="P-loop_NTPase"/>
</dbReference>
<dbReference type="Gene3D" id="3.40.50.300">
    <property type="entry name" value="P-loop containing nucleotide triphosphate hydrolases"/>
    <property type="match status" value="1"/>
</dbReference>
<dbReference type="EMBL" id="BMBA01000001">
    <property type="protein sequence ID" value="GFZ30866.1"/>
    <property type="molecule type" value="Genomic_DNA"/>
</dbReference>
<evidence type="ECO:0000313" key="6">
    <source>
        <dbReference type="EMBL" id="GFZ30866.1"/>
    </source>
</evidence>
<feature type="domain" description="ABC transporter" evidence="5">
    <location>
        <begin position="3"/>
        <end position="231"/>
    </location>
</feature>
<evidence type="ECO:0000313" key="7">
    <source>
        <dbReference type="Proteomes" id="UP000663802"/>
    </source>
</evidence>
<evidence type="ECO:0000256" key="4">
    <source>
        <dbReference type="ARBA" id="ARBA00022840"/>
    </source>
</evidence>
<dbReference type="InterPro" id="IPR017871">
    <property type="entry name" value="ABC_transporter-like_CS"/>
</dbReference>
<keyword evidence="7" id="KW-1185">Reference proteome</keyword>
<dbReference type="InterPro" id="IPR003593">
    <property type="entry name" value="AAA+_ATPase"/>
</dbReference>
<gene>
    <name evidence="6" type="ORF">CSC2_13920</name>
</gene>
<keyword evidence="4 6" id="KW-0067">ATP-binding</keyword>
<protein>
    <submittedName>
        <fullName evidence="6">ABC transporter ATP-binding protein</fullName>
    </submittedName>
</protein>
<dbReference type="InterPro" id="IPR017911">
    <property type="entry name" value="MacB-like_ATP-bd"/>
</dbReference>
<dbReference type="SMART" id="SM00382">
    <property type="entry name" value="AAA"/>
    <property type="match status" value="1"/>
</dbReference>
<sequence length="232" mass="25916">MQLVINNLSKSYGTKESNNKVLDNISFEIEKGQICTIIGPSGSGKSTLLNIIGGLDYADSGRIVFDDEELTAMNKTQLGLYRRNNLGFIFQFYNLIPNLTAKENIEVCQYLSKDAIEIDELLETLELSNHASKFPNEMSGGQQQRVAIARALVKNPKLLLCDEPTGALDYKNSKEVLRLIERLNKKYGTTIVIVTHNTAISHMSNVVLKLKDGKIDQLIYNTSVESADNIDW</sequence>
<dbReference type="GO" id="GO:0005524">
    <property type="term" value="F:ATP binding"/>
    <property type="evidence" value="ECO:0007669"/>
    <property type="project" value="UniProtKB-KW"/>
</dbReference>
<name>A0ABQ1E810_9CLOT</name>
<organism evidence="6 7">
    <name type="scientific">Clostridium zeae</name>
    <dbReference type="NCBI Taxonomy" id="2759022"/>
    <lineage>
        <taxon>Bacteria</taxon>
        <taxon>Bacillati</taxon>
        <taxon>Bacillota</taxon>
        <taxon>Clostridia</taxon>
        <taxon>Eubacteriales</taxon>
        <taxon>Clostridiaceae</taxon>
        <taxon>Clostridium</taxon>
    </lineage>
</organism>
<keyword evidence="3" id="KW-0547">Nucleotide-binding</keyword>
<dbReference type="CDD" id="cd03255">
    <property type="entry name" value="ABC_MJ0796_LolCDE_FtsE"/>
    <property type="match status" value="1"/>
</dbReference>
<dbReference type="PANTHER" id="PTHR42798">
    <property type="entry name" value="LIPOPROTEIN-RELEASING SYSTEM ATP-BINDING PROTEIN LOLD"/>
    <property type="match status" value="1"/>
</dbReference>
<evidence type="ECO:0000256" key="2">
    <source>
        <dbReference type="ARBA" id="ARBA00022448"/>
    </source>
</evidence>
<dbReference type="InterPro" id="IPR003439">
    <property type="entry name" value="ABC_transporter-like_ATP-bd"/>
</dbReference>
<proteinExistence type="inferred from homology"/>
<accession>A0ABQ1E810</accession>
<evidence type="ECO:0000259" key="5">
    <source>
        <dbReference type="PROSITE" id="PS50893"/>
    </source>
</evidence>
<comment type="similarity">
    <text evidence="1">Belongs to the ABC transporter superfamily.</text>
</comment>
<keyword evidence="2" id="KW-0813">Transport</keyword>
<dbReference type="PANTHER" id="PTHR42798:SF2">
    <property type="entry name" value="ABC TRANSPORTER ATP-BINDING PROTEIN MG467-RELATED"/>
    <property type="match status" value="1"/>
</dbReference>
<dbReference type="Pfam" id="PF00005">
    <property type="entry name" value="ABC_tran"/>
    <property type="match status" value="1"/>
</dbReference>